<dbReference type="InterPro" id="IPR019487">
    <property type="entry name" value="RAM_signalling_pathway_SOG2"/>
</dbReference>
<feature type="compositionally biased region" description="Low complexity" evidence="3">
    <location>
        <begin position="930"/>
        <end position="946"/>
    </location>
</feature>
<dbReference type="PANTHER" id="PTHR48051">
    <property type="match status" value="1"/>
</dbReference>
<dbReference type="Gene3D" id="3.80.10.10">
    <property type="entry name" value="Ribonuclease Inhibitor"/>
    <property type="match status" value="1"/>
</dbReference>
<dbReference type="Pfam" id="PF10428">
    <property type="entry name" value="SOG2"/>
    <property type="match status" value="1"/>
</dbReference>
<dbReference type="Pfam" id="PF13855">
    <property type="entry name" value="LRR_8"/>
    <property type="match status" value="1"/>
</dbReference>
<evidence type="ECO:0000256" key="2">
    <source>
        <dbReference type="ARBA" id="ARBA00022737"/>
    </source>
</evidence>
<feature type="region of interest" description="Disordered" evidence="3">
    <location>
        <begin position="213"/>
        <end position="258"/>
    </location>
</feature>
<feature type="compositionally biased region" description="Low complexity" evidence="3">
    <location>
        <begin position="613"/>
        <end position="627"/>
    </location>
</feature>
<dbReference type="GO" id="GO:0005737">
    <property type="term" value="C:cytoplasm"/>
    <property type="evidence" value="ECO:0007669"/>
    <property type="project" value="TreeGrafter"/>
</dbReference>
<evidence type="ECO:0000313" key="5">
    <source>
        <dbReference type="Proteomes" id="UP000663861"/>
    </source>
</evidence>
<feature type="compositionally biased region" description="Polar residues" evidence="3">
    <location>
        <begin position="224"/>
        <end position="235"/>
    </location>
</feature>
<feature type="compositionally biased region" description="Polar residues" evidence="3">
    <location>
        <begin position="308"/>
        <end position="324"/>
    </location>
</feature>
<feature type="region of interest" description="Disordered" evidence="3">
    <location>
        <begin position="900"/>
        <end position="975"/>
    </location>
</feature>
<feature type="compositionally biased region" description="Polar residues" evidence="3">
    <location>
        <begin position="650"/>
        <end position="663"/>
    </location>
</feature>
<dbReference type="InterPro" id="IPR003591">
    <property type="entry name" value="Leu-rich_rpt_typical-subtyp"/>
</dbReference>
<dbReference type="SUPFAM" id="SSF52058">
    <property type="entry name" value="L domain-like"/>
    <property type="match status" value="1"/>
</dbReference>
<feature type="compositionally biased region" description="Polar residues" evidence="3">
    <location>
        <begin position="718"/>
        <end position="730"/>
    </location>
</feature>
<protein>
    <recommendedName>
        <fullName evidence="6">Leucine-rich repeat-containing protein sog2 [Schizosaccharomyces pombe 972h-]</fullName>
    </recommendedName>
</protein>
<feature type="compositionally biased region" description="Polar residues" evidence="3">
    <location>
        <begin position="693"/>
        <end position="710"/>
    </location>
</feature>
<dbReference type="EMBL" id="CAJMWY010000213">
    <property type="protein sequence ID" value="CAE6422096.1"/>
    <property type="molecule type" value="Genomic_DNA"/>
</dbReference>
<dbReference type="PANTHER" id="PTHR48051:SF46">
    <property type="entry name" value="LEUCINE RICH REPEAT-CONTAINING DOMAIN PROTEIN"/>
    <property type="match status" value="1"/>
</dbReference>
<dbReference type="InterPro" id="IPR001611">
    <property type="entry name" value="Leu-rich_rpt"/>
</dbReference>
<feature type="compositionally biased region" description="Polar residues" evidence="3">
    <location>
        <begin position="370"/>
        <end position="384"/>
    </location>
</feature>
<dbReference type="InterPro" id="IPR050216">
    <property type="entry name" value="LRR_domain-containing"/>
</dbReference>
<dbReference type="InterPro" id="IPR032675">
    <property type="entry name" value="LRR_dom_sf"/>
</dbReference>
<feature type="region of interest" description="Disordered" evidence="3">
    <location>
        <begin position="276"/>
        <end position="415"/>
    </location>
</feature>
<keyword evidence="1" id="KW-0433">Leucine-rich repeat</keyword>
<evidence type="ECO:0008006" key="6">
    <source>
        <dbReference type="Google" id="ProtNLM"/>
    </source>
</evidence>
<dbReference type="SMART" id="SM00369">
    <property type="entry name" value="LRR_TYP"/>
    <property type="match status" value="3"/>
</dbReference>
<accession>A0A8H2XD13</accession>
<dbReference type="Proteomes" id="UP000663861">
    <property type="component" value="Unassembled WGS sequence"/>
</dbReference>
<sequence>MPSAGDSSSRPGHSRVRSASIPLDSVLIATAVASSSDAGKTLDFSLKNLGDVSEDAAEELARIGRDDLDDEGIVTRLALSNNYLRKLPSNFASLYRLRYLNLRANAFVTFPDVVTKMPSLEILDIGRNKIQLLPADPGTLVNLRVFSLSKNRITKLPAYLVDFLNLKMLKVDNNPIEWPPASVVQDKVPTTDRTEDMVKFITQLKQWYIANASPRKPGAEQSRRAPSSQANNVGESRSKFGRAAHGRNVSEDSVNSEYSVTSEYSLVDNVNFVSGDTPALNISKKPKPSRSESGGSPDTSVPALEETMPSSSSSYHGRNASYSADSRRPTASVGNLAAKQSLPDLRKGYNPNGTIKASGRRSREPVAGSLPSSSSRQNGASTSAVAGIASPPLPVSHSIQQGETSPPLPGIVPETPMDGVRNSYFRRLSTIPLSMSAPPLPQSLVQTVDAIRGILFAVSQIYSAIQQYTNVIVERRIANILVRVLDPAKRAMDTLIGALERYDSTARRAVPGALECRAVVEACQENVSVCCRVVAMLQLQLKVLAAGAGGDVRFARHLLLMLYGGVAEVANSWKDLMPHLAAVKEYLAETAVSPIPVPTTAVSKSGLGLSMAPSTSGPSSSRRPISPIEERTEPLNSTIARESESELESAPTSARSAPQSNQSRDLKLNMAGRVLSSSPMDSPMSAGSDAPVAQSSPTPLRSALKNSNANGLHADRSAASSPNHSISGRSASHERNLPDMTGSPLLRTNGRPARRGPGTLLAPSDTFQGVDEDLLNTAEKAAVIASEMWALLGATIDSARSQGVGKGVIAPVDEGLSNALDATSKLRAALRAVREGAGKEAGRRPLFEFATLFAKSVTRAIVLLRSFSSAYPISPSLRGAAQRVTQATQETIFFLQASSFAPPPSARPTTPGFGAGLGLGASDPGDGHLRAGSSLSRSRSAAVGAVTPSLSSGPTPIPGTPRDVPWSAMPGQSFKNDEPMVMATSLIGRTGAQMI</sequence>
<dbReference type="AlphaFoldDB" id="A0A8H2XD13"/>
<evidence type="ECO:0000256" key="3">
    <source>
        <dbReference type="SAM" id="MobiDB-lite"/>
    </source>
</evidence>
<reference evidence="4" key="1">
    <citation type="submission" date="2021-01" db="EMBL/GenBank/DDBJ databases">
        <authorList>
            <person name="Kaushik A."/>
        </authorList>
    </citation>
    <scope>NUCLEOTIDE SEQUENCE</scope>
    <source>
        <strain evidence="4">AG4-RS23</strain>
    </source>
</reference>
<gene>
    <name evidence="4" type="ORF">RDB_LOCUS14478</name>
</gene>
<proteinExistence type="predicted"/>
<feature type="region of interest" description="Disordered" evidence="3">
    <location>
        <begin position="604"/>
        <end position="765"/>
    </location>
</feature>
<comment type="caution">
    <text evidence="4">The sequence shown here is derived from an EMBL/GenBank/DDBJ whole genome shotgun (WGS) entry which is preliminary data.</text>
</comment>
<keyword evidence="2" id="KW-0677">Repeat</keyword>
<evidence type="ECO:0000256" key="1">
    <source>
        <dbReference type="ARBA" id="ARBA00022614"/>
    </source>
</evidence>
<organism evidence="4 5">
    <name type="scientific">Rhizoctonia solani</name>
    <dbReference type="NCBI Taxonomy" id="456999"/>
    <lineage>
        <taxon>Eukaryota</taxon>
        <taxon>Fungi</taxon>
        <taxon>Dikarya</taxon>
        <taxon>Basidiomycota</taxon>
        <taxon>Agaricomycotina</taxon>
        <taxon>Agaricomycetes</taxon>
        <taxon>Cantharellales</taxon>
        <taxon>Ceratobasidiaceae</taxon>
        <taxon>Rhizoctonia</taxon>
    </lineage>
</organism>
<evidence type="ECO:0000313" key="4">
    <source>
        <dbReference type="EMBL" id="CAE6422096.1"/>
    </source>
</evidence>
<name>A0A8H2XD13_9AGAM</name>